<reference evidence="3" key="2">
    <citation type="submission" date="2015-01" db="EMBL/GenBank/DDBJ databases">
        <title>Evolutionary Origins and Diversification of the Mycorrhizal Mutualists.</title>
        <authorList>
            <consortium name="DOE Joint Genome Institute"/>
            <consortium name="Mycorrhizal Genomics Consortium"/>
            <person name="Kohler A."/>
            <person name="Kuo A."/>
            <person name="Nagy L.G."/>
            <person name="Floudas D."/>
            <person name="Copeland A."/>
            <person name="Barry K.W."/>
            <person name="Cichocki N."/>
            <person name="Veneault-Fourrey C."/>
            <person name="LaButti K."/>
            <person name="Lindquist E.A."/>
            <person name="Lipzen A."/>
            <person name="Lundell T."/>
            <person name="Morin E."/>
            <person name="Murat C."/>
            <person name="Riley R."/>
            <person name="Ohm R."/>
            <person name="Sun H."/>
            <person name="Tunlid A."/>
            <person name="Henrissat B."/>
            <person name="Grigoriev I.V."/>
            <person name="Hibbett D.S."/>
            <person name="Martin F."/>
        </authorList>
    </citation>
    <scope>NUCLEOTIDE SEQUENCE [LARGE SCALE GENOMIC DNA]</scope>
    <source>
        <strain evidence="3">LaAM-08-1</strain>
    </source>
</reference>
<sequence length="1210" mass="136697">MDAEDLLYSDTRAFSQTCGGCGRSFAQLNAFTNHSSSCGRKKRLFSSTLASAQEAYRKQKQRRLEERQKLPFAPDVQEKQPQDLNTPPVSIPAILTNQDSMDVEPIPDDSRSLAERRVCRNICLPVRFRDEQPQAQAALPPPEMVLPEVVHSEPAEPISSTTMKIRKLLTSPRNVFGLFRQYRAEGFPTHDPEVEQQHAALSEVASDHKEIPVGGAIFGPYPNKSAFLLGEWYWNDGMQKTKAGFKQLIDIICRRDFRPEDIQGVPWDALNEQLGGSEAAGDVEDTWYDEPDAGWTATPISLPIPIHRLTKSPGVQEYHFPPFHHRSIISILKEKMNNTNEFQHFHLEPYELRWQKGDAASVRVQGELYTSPAFLEAHEEIQALPRAPGCTLQRVVVGLMYSSDTTHLTSFGSAYLWALYVYFGNESKYRRCKPSCNLCHHVAYFQKLPPEFKDFAGQHFGMKGASKPFMAHCQREFLHAQWKILLDDEFMDAYENGIVIMCCNGIARRFYLRIFSYAADYPEKVLLTTIRNMGGRPCPRCLIPKGLIHQVGTECDKVQRKLSVRTNDKVYQEKIREAQALIYENNWAVESAPVQHILKPHSLVPTLNAFSRFSHLLFNFFEIFHIDFMHEVELGVWRALFLHLLRILDTIASCSIPVFDGLLPEPHNSLLLDLLFIFAHWHGLAKLHQHTDLTLGILESTTSALGQALRDFQEKLCPAFDTKELKREAAARQRQQAKKASVPVNKSALAGAATSNDTDINTATVEPHTTQGALSLTDSADGSTTSRKATQAKLPPRRRKKTLNLNTYKAHALGDYVETIRRYGTTDSYSTEPKLNAREVNGPRSDAADSRPGSSSCRYHIGRTQNNPVNIGLFLSENRFDPAVQGFMTKLNTHLLPRVQERLEELRNLQGEESGPKSLNLGLNEHTKQLALNSIIIKDNRMYLHKLAWFYNTTYDVRRSEDVINPGTSHRDVMLLSDPLAGNDFPTHPFLYARVLGIYHVNVVYSGPGMLNYEAMRFDFLWVRWFQVCTNAATAGWEASRLDWVSFPPVAEIDAFGFINPEHVLRSCYLSPVFSEGKRHPDGRGLSKIAKDGQEWKDYYVNRSANNTCFLDMASSNRSGRPPEPITNSAQVAPNQNNGENWNEMGGCGGYEGSHDGSDLDESELGMDDREDPNLDASSESGSDKDGAPYDDQSQDDDEEFLELNDMYYS</sequence>
<dbReference type="AlphaFoldDB" id="A0A0C9X8Y6"/>
<dbReference type="Pfam" id="PF18759">
    <property type="entry name" value="Plavaka"/>
    <property type="match status" value="1"/>
</dbReference>
<feature type="region of interest" description="Disordered" evidence="1">
    <location>
        <begin position="1113"/>
        <end position="1210"/>
    </location>
</feature>
<accession>A0A0C9X8Y6</accession>
<gene>
    <name evidence="2" type="ORF">K443DRAFT_133721</name>
</gene>
<protein>
    <submittedName>
        <fullName evidence="2">Uncharacterized protein</fullName>
    </submittedName>
</protein>
<dbReference type="Proteomes" id="UP000054477">
    <property type="component" value="Unassembled WGS sequence"/>
</dbReference>
<organism evidence="2 3">
    <name type="scientific">Laccaria amethystina LaAM-08-1</name>
    <dbReference type="NCBI Taxonomy" id="1095629"/>
    <lineage>
        <taxon>Eukaryota</taxon>
        <taxon>Fungi</taxon>
        <taxon>Dikarya</taxon>
        <taxon>Basidiomycota</taxon>
        <taxon>Agaricomycotina</taxon>
        <taxon>Agaricomycetes</taxon>
        <taxon>Agaricomycetidae</taxon>
        <taxon>Agaricales</taxon>
        <taxon>Agaricineae</taxon>
        <taxon>Hydnangiaceae</taxon>
        <taxon>Laccaria</taxon>
    </lineage>
</organism>
<feature type="compositionally biased region" description="Polar residues" evidence="1">
    <location>
        <begin position="1126"/>
        <end position="1141"/>
    </location>
</feature>
<reference evidence="2 3" key="1">
    <citation type="submission" date="2014-04" db="EMBL/GenBank/DDBJ databases">
        <authorList>
            <consortium name="DOE Joint Genome Institute"/>
            <person name="Kuo A."/>
            <person name="Kohler A."/>
            <person name="Nagy L.G."/>
            <person name="Floudas D."/>
            <person name="Copeland A."/>
            <person name="Barry K.W."/>
            <person name="Cichocki N."/>
            <person name="Veneault-Fourrey C."/>
            <person name="LaButti K."/>
            <person name="Lindquist E.A."/>
            <person name="Lipzen A."/>
            <person name="Lundell T."/>
            <person name="Morin E."/>
            <person name="Murat C."/>
            <person name="Sun H."/>
            <person name="Tunlid A."/>
            <person name="Henrissat B."/>
            <person name="Grigoriev I.V."/>
            <person name="Hibbett D.S."/>
            <person name="Martin F."/>
            <person name="Nordberg H.P."/>
            <person name="Cantor M.N."/>
            <person name="Hua S.X."/>
        </authorList>
    </citation>
    <scope>NUCLEOTIDE SEQUENCE [LARGE SCALE GENOMIC DNA]</scope>
    <source>
        <strain evidence="2 3">LaAM-08-1</strain>
    </source>
</reference>
<feature type="compositionally biased region" description="Polar residues" evidence="1">
    <location>
        <begin position="852"/>
        <end position="861"/>
    </location>
</feature>
<dbReference type="InterPro" id="IPR041078">
    <property type="entry name" value="Plavaka"/>
</dbReference>
<keyword evidence="3" id="KW-1185">Reference proteome</keyword>
<evidence type="ECO:0000256" key="1">
    <source>
        <dbReference type="SAM" id="MobiDB-lite"/>
    </source>
</evidence>
<feature type="region of interest" description="Disordered" evidence="1">
    <location>
        <begin position="827"/>
        <end position="861"/>
    </location>
</feature>
<dbReference type="STRING" id="1095629.A0A0C9X8Y6"/>
<feature type="compositionally biased region" description="Polar residues" evidence="1">
    <location>
        <begin position="753"/>
        <end position="789"/>
    </location>
</feature>
<dbReference type="OrthoDB" id="2687259at2759"/>
<feature type="region of interest" description="Disordered" evidence="1">
    <location>
        <begin position="727"/>
        <end position="802"/>
    </location>
</feature>
<feature type="compositionally biased region" description="Acidic residues" evidence="1">
    <location>
        <begin position="1159"/>
        <end position="1171"/>
    </location>
</feature>
<feature type="compositionally biased region" description="Acidic residues" evidence="1">
    <location>
        <begin position="1193"/>
        <end position="1203"/>
    </location>
</feature>
<proteinExistence type="predicted"/>
<evidence type="ECO:0000313" key="3">
    <source>
        <dbReference type="Proteomes" id="UP000054477"/>
    </source>
</evidence>
<name>A0A0C9X8Y6_9AGAR</name>
<feature type="region of interest" description="Disordered" evidence="1">
    <location>
        <begin position="60"/>
        <end position="88"/>
    </location>
</feature>
<evidence type="ECO:0000313" key="2">
    <source>
        <dbReference type="EMBL" id="KIJ97873.1"/>
    </source>
</evidence>
<dbReference type="HOGENOM" id="CLU_002498_0_0_1"/>
<dbReference type="EMBL" id="KN838682">
    <property type="protein sequence ID" value="KIJ97873.1"/>
    <property type="molecule type" value="Genomic_DNA"/>
</dbReference>